<keyword evidence="2" id="KW-1185">Reference proteome</keyword>
<reference evidence="1 2" key="1">
    <citation type="submission" date="2018-01" db="EMBL/GenBank/DDBJ databases">
        <title>Complete genome sequence of Bacteriovorax stolpii DSM12778.</title>
        <authorList>
            <person name="Tang B."/>
            <person name="Chang J."/>
        </authorList>
    </citation>
    <scope>NUCLEOTIDE SEQUENCE [LARGE SCALE GENOMIC DNA]</scope>
    <source>
        <strain evidence="1 2">DSM 12778</strain>
    </source>
</reference>
<dbReference type="OrthoDB" id="8908498at2"/>
<dbReference type="EMBL" id="CP025704">
    <property type="protein sequence ID" value="AUN97281.1"/>
    <property type="molecule type" value="Genomic_DNA"/>
</dbReference>
<dbReference type="AlphaFoldDB" id="A0A2K9NP37"/>
<protein>
    <submittedName>
        <fullName evidence="1">Uncharacterized protein</fullName>
    </submittedName>
</protein>
<dbReference type="Proteomes" id="UP000235584">
    <property type="component" value="Chromosome"/>
</dbReference>
<proteinExistence type="predicted"/>
<dbReference type="KEGG" id="bsto:C0V70_03975"/>
<organism evidence="1 2">
    <name type="scientific">Bacteriovorax stolpii</name>
    <name type="common">Bdellovibrio stolpii</name>
    <dbReference type="NCBI Taxonomy" id="960"/>
    <lineage>
        <taxon>Bacteria</taxon>
        <taxon>Pseudomonadati</taxon>
        <taxon>Bdellovibrionota</taxon>
        <taxon>Bacteriovoracia</taxon>
        <taxon>Bacteriovoracales</taxon>
        <taxon>Bacteriovoracaceae</taxon>
        <taxon>Bacteriovorax</taxon>
    </lineage>
</organism>
<sequence length="127" mass="14016">MKPNSDLQKNIWISFFSLFTSMSTLVCCALPALLVSIGLGATMVGLVSAFPGLIWLSENKLLVFSSSFVMLAISSYMQYRARFLPCPIDPNEARACTSARQWSKRITIFSIVVWAIGATFALLPMIL</sequence>
<name>A0A2K9NP37_BACTC</name>
<gene>
    <name evidence="1" type="ORF">C0V70_03975</name>
</gene>
<accession>A0A2K9NP37</accession>
<dbReference type="RefSeq" id="WP_102242576.1">
    <property type="nucleotide sequence ID" value="NZ_CP025704.1"/>
</dbReference>
<evidence type="ECO:0000313" key="2">
    <source>
        <dbReference type="Proteomes" id="UP000235584"/>
    </source>
</evidence>
<evidence type="ECO:0000313" key="1">
    <source>
        <dbReference type="EMBL" id="AUN97281.1"/>
    </source>
</evidence>